<dbReference type="InterPro" id="IPR045569">
    <property type="entry name" value="Metalloprtase-TldD/E_C"/>
</dbReference>
<dbReference type="SUPFAM" id="SSF111283">
    <property type="entry name" value="Putative modulator of DNA gyrase, PmbA/TldD"/>
    <property type="match status" value="1"/>
</dbReference>
<organism evidence="2">
    <name type="scientific">marine sediment metagenome</name>
    <dbReference type="NCBI Taxonomy" id="412755"/>
    <lineage>
        <taxon>unclassified sequences</taxon>
        <taxon>metagenomes</taxon>
        <taxon>ecological metagenomes</taxon>
    </lineage>
</organism>
<dbReference type="EMBL" id="LAZR01041748">
    <property type="protein sequence ID" value="KKL11211.1"/>
    <property type="molecule type" value="Genomic_DNA"/>
</dbReference>
<gene>
    <name evidence="2" type="ORF">LCGC14_2548110</name>
</gene>
<comment type="caution">
    <text evidence="2">The sequence shown here is derived from an EMBL/GenBank/DDBJ whole genome shotgun (WGS) entry which is preliminary data.</text>
</comment>
<feature type="domain" description="Metalloprotease TldD/E C-terminal" evidence="1">
    <location>
        <begin position="1"/>
        <end position="74"/>
    </location>
</feature>
<evidence type="ECO:0000313" key="2">
    <source>
        <dbReference type="EMBL" id="KKL11211.1"/>
    </source>
</evidence>
<proteinExistence type="predicted"/>
<sequence length="75" mass="7980">ELIGFGVDMVSGDYSRGAAGFWIENGEVTYPVSEITIAGNLKDMFANLTPASDLEFRYGTDAPTIRVEGMTVAGS</sequence>
<dbReference type="PANTHER" id="PTHR43421:SF1">
    <property type="entry name" value="METALLOPROTEASE PMBA"/>
    <property type="match status" value="1"/>
</dbReference>
<accession>A0A0F9D043</accession>
<dbReference type="GO" id="GO:0008237">
    <property type="term" value="F:metallopeptidase activity"/>
    <property type="evidence" value="ECO:0007669"/>
    <property type="project" value="InterPro"/>
</dbReference>
<dbReference type="GO" id="GO:0005829">
    <property type="term" value="C:cytosol"/>
    <property type="evidence" value="ECO:0007669"/>
    <property type="project" value="TreeGrafter"/>
</dbReference>
<dbReference type="GO" id="GO:0006508">
    <property type="term" value="P:proteolysis"/>
    <property type="evidence" value="ECO:0007669"/>
    <property type="project" value="InterPro"/>
</dbReference>
<dbReference type="Pfam" id="PF19289">
    <property type="entry name" value="PmbA_TldD_3rd"/>
    <property type="match status" value="1"/>
</dbReference>
<dbReference type="PANTHER" id="PTHR43421">
    <property type="entry name" value="METALLOPROTEASE PMBA"/>
    <property type="match status" value="1"/>
</dbReference>
<feature type="non-terminal residue" evidence="2">
    <location>
        <position position="1"/>
    </location>
</feature>
<name>A0A0F9D043_9ZZZZ</name>
<dbReference type="InterPro" id="IPR036059">
    <property type="entry name" value="TldD/PmbA_sf"/>
</dbReference>
<evidence type="ECO:0000259" key="1">
    <source>
        <dbReference type="Pfam" id="PF19289"/>
    </source>
</evidence>
<dbReference type="InterPro" id="IPR047657">
    <property type="entry name" value="PmbA"/>
</dbReference>
<protein>
    <recommendedName>
        <fullName evidence="1">Metalloprotease TldD/E C-terminal domain-containing protein</fullName>
    </recommendedName>
</protein>
<reference evidence="2" key="1">
    <citation type="journal article" date="2015" name="Nature">
        <title>Complex archaea that bridge the gap between prokaryotes and eukaryotes.</title>
        <authorList>
            <person name="Spang A."/>
            <person name="Saw J.H."/>
            <person name="Jorgensen S.L."/>
            <person name="Zaremba-Niedzwiedzka K."/>
            <person name="Martijn J."/>
            <person name="Lind A.E."/>
            <person name="van Eijk R."/>
            <person name="Schleper C."/>
            <person name="Guy L."/>
            <person name="Ettema T.J."/>
        </authorList>
    </citation>
    <scope>NUCLEOTIDE SEQUENCE</scope>
</reference>
<dbReference type="AlphaFoldDB" id="A0A0F9D043"/>